<proteinExistence type="predicted"/>
<keyword evidence="2" id="KW-1185">Reference proteome</keyword>
<feature type="non-terminal residue" evidence="1">
    <location>
        <position position="388"/>
    </location>
</feature>
<protein>
    <submittedName>
        <fullName evidence="1">28184_t:CDS:1</fullName>
    </submittedName>
</protein>
<organism evidence="1 2">
    <name type="scientific">Racocetra persica</name>
    <dbReference type="NCBI Taxonomy" id="160502"/>
    <lineage>
        <taxon>Eukaryota</taxon>
        <taxon>Fungi</taxon>
        <taxon>Fungi incertae sedis</taxon>
        <taxon>Mucoromycota</taxon>
        <taxon>Glomeromycotina</taxon>
        <taxon>Glomeromycetes</taxon>
        <taxon>Diversisporales</taxon>
        <taxon>Gigasporaceae</taxon>
        <taxon>Racocetra</taxon>
    </lineage>
</organism>
<gene>
    <name evidence="1" type="ORF">RPERSI_LOCUS22550</name>
</gene>
<accession>A0ACA9RTD1</accession>
<name>A0ACA9RTD1_9GLOM</name>
<evidence type="ECO:0000313" key="2">
    <source>
        <dbReference type="Proteomes" id="UP000789920"/>
    </source>
</evidence>
<reference evidence="1" key="1">
    <citation type="submission" date="2021-06" db="EMBL/GenBank/DDBJ databases">
        <authorList>
            <person name="Kallberg Y."/>
            <person name="Tangrot J."/>
            <person name="Rosling A."/>
        </authorList>
    </citation>
    <scope>NUCLEOTIDE SEQUENCE</scope>
    <source>
        <strain evidence="1">MA461A</strain>
    </source>
</reference>
<dbReference type="EMBL" id="CAJVQC010068492">
    <property type="protein sequence ID" value="CAG8808143.1"/>
    <property type="molecule type" value="Genomic_DNA"/>
</dbReference>
<evidence type="ECO:0000313" key="1">
    <source>
        <dbReference type="EMBL" id="CAG8808143.1"/>
    </source>
</evidence>
<dbReference type="Proteomes" id="UP000789920">
    <property type="component" value="Unassembled WGS sequence"/>
</dbReference>
<comment type="caution">
    <text evidence="1">The sequence shown here is derived from an EMBL/GenBank/DDBJ whole genome shotgun (WGS) entry which is preliminary data.</text>
</comment>
<sequence>NNQLSEVEIKNCPNLKEVIASHNKLNELKIEDCPEITDLYTSYNELTELDEREKLNRLGLPEKRKKGKRFSWSSFREFFKEFIKNKENKQKATEIDISNLGSRLGSRKKKLEIKNYPNLTHLNVDNCNLKELKIKNCPELKTLSFRFNQIQEIDLSGLPNLEALYCSGNKIEKLDLSNNPELKHLVCDNNPITKLELKHLKDLESLYCFKCYLEELDCSGLKNLKEVYCANNNGCLEKITGLTTCENLIELDCAENSLTELDISGLKNLEFVSCKECRLDLFCAKGCGNLTYLDYSIQKVFSPKQIAEIKEVISVPNIKVMILNLMASGPESLPNEIKQLFASFEIYLDGVSDINQISDLLISGSIKIVSELREATLFTKEVGSIELK</sequence>
<feature type="non-terminal residue" evidence="1">
    <location>
        <position position="1"/>
    </location>
</feature>